<accession>A0A292GJM0</accession>
<evidence type="ECO:0000313" key="1">
    <source>
        <dbReference type="EMBL" id="BBA73174.1"/>
    </source>
</evidence>
<protein>
    <submittedName>
        <fullName evidence="1">Bmp family protein</fullName>
    </submittedName>
</protein>
<sequence length="88" mass="9972">MLENHADAEFSCSGRFVYRDRLPFPDDFAFKGLQGAEQHFHEGGLSRAIFAQERVNLAFPDGEIDTITGPQLTKYFREPADIKKRPVG</sequence>
<name>A0A292GJM0_9HYPH</name>
<dbReference type="EMBL" id="LC171366">
    <property type="protein sequence ID" value="BBA73174.1"/>
    <property type="molecule type" value="Genomic_DNA"/>
</dbReference>
<proteinExistence type="predicted"/>
<dbReference type="AlphaFoldDB" id="A0A292GJM0"/>
<organism evidence="1">
    <name type="scientific">Ochrobactrum sp. PW1</name>
    <dbReference type="NCBI Taxonomy" id="1882222"/>
    <lineage>
        <taxon>Bacteria</taxon>
        <taxon>Pseudomonadati</taxon>
        <taxon>Pseudomonadota</taxon>
        <taxon>Alphaproteobacteria</taxon>
        <taxon>Hyphomicrobiales</taxon>
        <taxon>Brucellaceae</taxon>
        <taxon>Brucella/Ochrobactrum group</taxon>
        <taxon>Ochrobactrum</taxon>
    </lineage>
</organism>
<reference evidence="1" key="1">
    <citation type="submission" date="2016-07" db="EMBL/GenBank/DDBJ databases">
        <title>Genomics reveals synergistic degradation of pyrene by five bacteria in a mangrove sediment-derived bacterial consortium.</title>
        <authorList>
            <person name="Wanapaisan P."/>
            <person name="Vejarano F."/>
            <person name="Chakraborty J."/>
            <person name="Shintani M."/>
            <person name="Muangchinda C."/>
            <person name="Laothamteep N."/>
            <person name="Suzuki-Minakuchi C."/>
            <person name="Inoue K."/>
            <person name="Nojiri H."/>
            <person name="Pinyakong O."/>
        </authorList>
    </citation>
    <scope>NUCLEOTIDE SEQUENCE</scope>
    <source>
        <strain evidence="1">PW1</strain>
    </source>
</reference>